<proteinExistence type="inferred from homology"/>
<keyword evidence="2" id="KW-0732">Signal</keyword>
<dbReference type="Proteomes" id="UP001642540">
    <property type="component" value="Unassembled WGS sequence"/>
</dbReference>
<evidence type="ECO:0000313" key="4">
    <source>
        <dbReference type="EMBL" id="CAL8134258.1"/>
    </source>
</evidence>
<dbReference type="InterPro" id="IPR029058">
    <property type="entry name" value="AB_hydrolase_fold"/>
</dbReference>
<dbReference type="InterPro" id="IPR006693">
    <property type="entry name" value="AB_hydrolase_lipase"/>
</dbReference>
<dbReference type="Gene3D" id="3.40.50.1820">
    <property type="entry name" value="alpha/beta hydrolase"/>
    <property type="match status" value="1"/>
</dbReference>
<dbReference type="PIRSF" id="PIRSF000862">
    <property type="entry name" value="Steryl_ester_lip"/>
    <property type="match status" value="1"/>
</dbReference>
<name>A0ABP1RS55_9HEXA</name>
<comment type="caution">
    <text evidence="4">The sequence shown here is derived from an EMBL/GenBank/DDBJ whole genome shotgun (WGS) entry which is preliminary data.</text>
</comment>
<evidence type="ECO:0000256" key="1">
    <source>
        <dbReference type="ARBA" id="ARBA00010701"/>
    </source>
</evidence>
<feature type="domain" description="Partial AB-hydrolase lipase" evidence="3">
    <location>
        <begin position="69"/>
        <end position="130"/>
    </location>
</feature>
<comment type="similarity">
    <text evidence="1">Belongs to the AB hydrolase superfamily. Lipase family.</text>
</comment>
<evidence type="ECO:0000259" key="3">
    <source>
        <dbReference type="Pfam" id="PF04083"/>
    </source>
</evidence>
<organism evidence="4 5">
    <name type="scientific">Orchesella dallaii</name>
    <dbReference type="NCBI Taxonomy" id="48710"/>
    <lineage>
        <taxon>Eukaryota</taxon>
        <taxon>Metazoa</taxon>
        <taxon>Ecdysozoa</taxon>
        <taxon>Arthropoda</taxon>
        <taxon>Hexapoda</taxon>
        <taxon>Collembola</taxon>
        <taxon>Entomobryomorpha</taxon>
        <taxon>Entomobryoidea</taxon>
        <taxon>Orchesellidae</taxon>
        <taxon>Orchesellinae</taxon>
        <taxon>Orchesella</taxon>
    </lineage>
</organism>
<evidence type="ECO:0000256" key="2">
    <source>
        <dbReference type="SAM" id="SignalP"/>
    </source>
</evidence>
<evidence type="ECO:0000313" key="5">
    <source>
        <dbReference type="Proteomes" id="UP001642540"/>
    </source>
</evidence>
<dbReference type="EMBL" id="CAXLJM020000104">
    <property type="protein sequence ID" value="CAL8134258.1"/>
    <property type="molecule type" value="Genomic_DNA"/>
</dbReference>
<reference evidence="4 5" key="1">
    <citation type="submission" date="2024-08" db="EMBL/GenBank/DDBJ databases">
        <authorList>
            <person name="Cucini C."/>
            <person name="Frati F."/>
        </authorList>
    </citation>
    <scope>NUCLEOTIDE SEQUENCE [LARGE SCALE GENOMIC DNA]</scope>
</reference>
<gene>
    <name evidence="4" type="ORF">ODALV1_LOCUS25440</name>
</gene>
<dbReference type="Pfam" id="PF04083">
    <property type="entry name" value="Abhydro_lipase"/>
    <property type="match status" value="1"/>
</dbReference>
<feature type="signal peptide" evidence="2">
    <location>
        <begin position="1"/>
        <end position="25"/>
    </location>
</feature>
<dbReference type="PANTHER" id="PTHR11005">
    <property type="entry name" value="LYSOSOMAL ACID LIPASE-RELATED"/>
    <property type="match status" value="1"/>
</dbReference>
<sequence>MYFLTFFKFLNILYSFSATLSTIRALKTSEQMCTPTQPSPLRLTGAFSTCSESVKEGLNQRHPDQTRDTSQLLQKYGYPFQTYNVITKDSYILTVYRITGSPKSTRKSHSGGKQSVYLNHGFGGASNTWNFQPKSRNLPFKLADAGYDVWLANGRGTTYSLKHTNTRYTANRDTGYWNFSFHEMGIYDVPAVTNKILSETNSRKIFYIGHSMGTTQYFIALSELPEMNDKIAAGFLLAPTAYMGHVKRESPLRLLAPLLANHPQHRPTNTSMSGKFENIHHLRQYLKRSPNEICDPTAKKCGICDNVMFLLFGYDAWQMNATELPNILAKYPNNIPMKCLAHYSQNIVSCKFQKYDYGEDGNIKEYGSQKAPEYNLRNIRAPTYFFYGEQDTLAPPNDVQITASKMQNGVLKGNYKVKNKFFNHVDFILAKDANKLVYNKILSEMKKFRRN</sequence>
<dbReference type="SUPFAM" id="SSF53474">
    <property type="entry name" value="alpha/beta-Hydrolases"/>
    <property type="match status" value="1"/>
</dbReference>
<accession>A0ABP1RS55</accession>
<dbReference type="InterPro" id="IPR025483">
    <property type="entry name" value="Lipase_euk"/>
</dbReference>
<keyword evidence="5" id="KW-1185">Reference proteome</keyword>
<feature type="chain" id="PRO_5046098952" description="Partial AB-hydrolase lipase domain-containing protein" evidence="2">
    <location>
        <begin position="26"/>
        <end position="451"/>
    </location>
</feature>
<protein>
    <recommendedName>
        <fullName evidence="3">Partial AB-hydrolase lipase domain-containing protein</fullName>
    </recommendedName>
</protein>